<dbReference type="CDD" id="cd14014">
    <property type="entry name" value="STKc_PknB_like"/>
    <property type="match status" value="1"/>
</dbReference>
<dbReference type="SMART" id="SM00220">
    <property type="entry name" value="S_TKc"/>
    <property type="match status" value="1"/>
</dbReference>
<evidence type="ECO:0000256" key="5">
    <source>
        <dbReference type="ARBA" id="ARBA00022777"/>
    </source>
</evidence>
<evidence type="ECO:0000256" key="8">
    <source>
        <dbReference type="ARBA" id="ARBA00048679"/>
    </source>
</evidence>
<keyword evidence="12" id="KW-1185">Reference proteome</keyword>
<sequence>MERICINPACGAIVSDAVCADCPECGTELLYGGRFILRRALREVTPMQGIAVYEADDRQQAQACILKVLLYPQAPYLRHFEQEAALLANLSHPGLPQVDIDDGGYFTVTTTAKQYPRLDCFAMEKIAGITLAAWLSRGETLLQAQAIDWLEQLSGILSALHQEQIFHRDIKPSNIMLQPDGRLVLIDFGSVRAVTDTYLNKLGEKRSRFDGVTIFNSAGYTPYEQTQGRAVMQSDFFALAHTFIHLLTGIHPMHLEPDDRGVIQWRSHSPQVSAPFADLLDQMGALMPHDRPANIAAIQAAIAKLPAQIKADRWRRSPWLKVAKGVGIAILVGGLLKGTAWYLSTRYLKSGLQMALEGNYREAQGQLESALMYDLNNPALHSNLATICQQQRTEAGDKCAIQHYQRAILLNPSNSVTRYNFASFYGDIGEFVQAEAQYKRLLEDTPGFVDARNNLARLYLLEGQYKAAEGALNLASTQVQDDLSKSAILKNVGWLRYEQKQYGAAIKALNAAIKLAPEARTDAYCLLAKALDSQSDQGESTEAWQRCLSGDTTAPEVKQWQGEKLNQVLPVKGNPN</sequence>
<dbReference type="PROSITE" id="PS50011">
    <property type="entry name" value="PROTEIN_KINASE_DOM"/>
    <property type="match status" value="1"/>
</dbReference>
<dbReference type="InterPro" id="IPR011990">
    <property type="entry name" value="TPR-like_helical_dom_sf"/>
</dbReference>
<feature type="domain" description="Protein kinase" evidence="10">
    <location>
        <begin position="38"/>
        <end position="320"/>
    </location>
</feature>
<feature type="repeat" description="TPR" evidence="9">
    <location>
        <begin position="486"/>
        <end position="519"/>
    </location>
</feature>
<reference evidence="11" key="1">
    <citation type="submission" date="2020-10" db="EMBL/GenBank/DDBJ databases">
        <authorList>
            <person name="Castelo-Branco R."/>
            <person name="Eusebio N."/>
            <person name="Adriana R."/>
            <person name="Vieira A."/>
            <person name="Brugerolle De Fraissinette N."/>
            <person name="Rezende De Castro R."/>
            <person name="Schneider M.P."/>
            <person name="Vasconcelos V."/>
            <person name="Leao P.N."/>
        </authorList>
    </citation>
    <scope>NUCLEOTIDE SEQUENCE</scope>
    <source>
        <strain evidence="11">LEGE 11480</strain>
    </source>
</reference>
<evidence type="ECO:0000256" key="9">
    <source>
        <dbReference type="PROSITE-ProRule" id="PRU00339"/>
    </source>
</evidence>
<evidence type="ECO:0000259" key="10">
    <source>
        <dbReference type="PROSITE" id="PS50011"/>
    </source>
</evidence>
<comment type="catalytic activity">
    <reaction evidence="7">
        <text>L-threonyl-[protein] + ATP = O-phospho-L-threonyl-[protein] + ADP + H(+)</text>
        <dbReference type="Rhea" id="RHEA:46608"/>
        <dbReference type="Rhea" id="RHEA-COMP:11060"/>
        <dbReference type="Rhea" id="RHEA-COMP:11605"/>
        <dbReference type="ChEBI" id="CHEBI:15378"/>
        <dbReference type="ChEBI" id="CHEBI:30013"/>
        <dbReference type="ChEBI" id="CHEBI:30616"/>
        <dbReference type="ChEBI" id="CHEBI:61977"/>
        <dbReference type="ChEBI" id="CHEBI:456216"/>
        <dbReference type="EC" id="2.7.11.1"/>
    </reaction>
</comment>
<dbReference type="SMART" id="SM00028">
    <property type="entry name" value="TPR"/>
    <property type="match status" value="5"/>
</dbReference>
<keyword evidence="6" id="KW-0067">ATP-binding</keyword>
<evidence type="ECO:0000256" key="4">
    <source>
        <dbReference type="ARBA" id="ARBA00022741"/>
    </source>
</evidence>
<keyword evidence="2" id="KW-0723">Serine/threonine-protein kinase</keyword>
<dbReference type="Pfam" id="PF00069">
    <property type="entry name" value="Pkinase"/>
    <property type="match status" value="1"/>
</dbReference>
<dbReference type="InterPro" id="IPR000719">
    <property type="entry name" value="Prot_kinase_dom"/>
</dbReference>
<dbReference type="PANTHER" id="PTHR24363:SF0">
    <property type="entry name" value="SERINE_THREONINE KINASE LIKE DOMAIN CONTAINING 1"/>
    <property type="match status" value="1"/>
</dbReference>
<keyword evidence="9" id="KW-0802">TPR repeat</keyword>
<keyword evidence="4" id="KW-0547">Nucleotide-binding</keyword>
<dbReference type="GO" id="GO:0004674">
    <property type="term" value="F:protein serine/threonine kinase activity"/>
    <property type="evidence" value="ECO:0007669"/>
    <property type="project" value="UniProtKB-KW"/>
</dbReference>
<evidence type="ECO:0000256" key="7">
    <source>
        <dbReference type="ARBA" id="ARBA00047899"/>
    </source>
</evidence>
<dbReference type="Proteomes" id="UP000625316">
    <property type="component" value="Unassembled WGS sequence"/>
</dbReference>
<gene>
    <name evidence="11" type="ORF">IQ266_15955</name>
</gene>
<comment type="caution">
    <text evidence="11">The sequence shown here is derived from an EMBL/GenBank/DDBJ whole genome shotgun (WGS) entry which is preliminary data.</text>
</comment>
<proteinExistence type="predicted"/>
<dbReference type="Pfam" id="PF14559">
    <property type="entry name" value="TPR_19"/>
    <property type="match status" value="1"/>
</dbReference>
<dbReference type="InterPro" id="IPR008271">
    <property type="entry name" value="Ser/Thr_kinase_AS"/>
</dbReference>
<dbReference type="Gene3D" id="1.10.510.10">
    <property type="entry name" value="Transferase(Phosphotransferase) domain 1"/>
    <property type="match status" value="1"/>
</dbReference>
<dbReference type="AlphaFoldDB" id="A0A928VS78"/>
<evidence type="ECO:0000313" key="11">
    <source>
        <dbReference type="EMBL" id="MBE9031229.1"/>
    </source>
</evidence>
<keyword evidence="5" id="KW-0418">Kinase</keyword>
<evidence type="ECO:0000256" key="6">
    <source>
        <dbReference type="ARBA" id="ARBA00022840"/>
    </source>
</evidence>
<dbReference type="SUPFAM" id="SSF48452">
    <property type="entry name" value="TPR-like"/>
    <property type="match status" value="1"/>
</dbReference>
<name>A0A928VS78_9CYAN</name>
<organism evidence="11 12">
    <name type="scientific">Romeriopsis navalis LEGE 11480</name>
    <dbReference type="NCBI Taxonomy" id="2777977"/>
    <lineage>
        <taxon>Bacteria</taxon>
        <taxon>Bacillati</taxon>
        <taxon>Cyanobacteriota</taxon>
        <taxon>Cyanophyceae</taxon>
        <taxon>Leptolyngbyales</taxon>
        <taxon>Leptolyngbyaceae</taxon>
        <taxon>Romeriopsis</taxon>
        <taxon>Romeriopsis navalis</taxon>
    </lineage>
</organism>
<dbReference type="RefSeq" id="WP_264326058.1">
    <property type="nucleotide sequence ID" value="NZ_JADEXQ010000056.1"/>
</dbReference>
<evidence type="ECO:0000256" key="3">
    <source>
        <dbReference type="ARBA" id="ARBA00022679"/>
    </source>
</evidence>
<dbReference type="InterPro" id="IPR011009">
    <property type="entry name" value="Kinase-like_dom_sf"/>
</dbReference>
<dbReference type="PROSITE" id="PS00108">
    <property type="entry name" value="PROTEIN_KINASE_ST"/>
    <property type="match status" value="1"/>
</dbReference>
<dbReference type="EC" id="2.7.11.1" evidence="1"/>
<dbReference type="EMBL" id="JADEXQ010000056">
    <property type="protein sequence ID" value="MBE9031229.1"/>
    <property type="molecule type" value="Genomic_DNA"/>
</dbReference>
<dbReference type="SUPFAM" id="SSF56112">
    <property type="entry name" value="Protein kinase-like (PK-like)"/>
    <property type="match status" value="1"/>
</dbReference>
<comment type="catalytic activity">
    <reaction evidence="8">
        <text>L-seryl-[protein] + ATP = O-phospho-L-seryl-[protein] + ADP + H(+)</text>
        <dbReference type="Rhea" id="RHEA:17989"/>
        <dbReference type="Rhea" id="RHEA-COMP:9863"/>
        <dbReference type="Rhea" id="RHEA-COMP:11604"/>
        <dbReference type="ChEBI" id="CHEBI:15378"/>
        <dbReference type="ChEBI" id="CHEBI:29999"/>
        <dbReference type="ChEBI" id="CHEBI:30616"/>
        <dbReference type="ChEBI" id="CHEBI:83421"/>
        <dbReference type="ChEBI" id="CHEBI:456216"/>
        <dbReference type="EC" id="2.7.11.1"/>
    </reaction>
</comment>
<keyword evidence="3" id="KW-0808">Transferase</keyword>
<dbReference type="PROSITE" id="PS50005">
    <property type="entry name" value="TPR"/>
    <property type="match status" value="1"/>
</dbReference>
<evidence type="ECO:0000313" key="12">
    <source>
        <dbReference type="Proteomes" id="UP000625316"/>
    </source>
</evidence>
<evidence type="ECO:0000256" key="1">
    <source>
        <dbReference type="ARBA" id="ARBA00012513"/>
    </source>
</evidence>
<dbReference type="Gene3D" id="1.25.40.10">
    <property type="entry name" value="Tetratricopeptide repeat domain"/>
    <property type="match status" value="2"/>
</dbReference>
<dbReference type="InterPro" id="IPR019734">
    <property type="entry name" value="TPR_rpt"/>
</dbReference>
<protein>
    <recommendedName>
        <fullName evidence="1">non-specific serine/threonine protein kinase</fullName>
        <ecNumber evidence="1">2.7.11.1</ecNumber>
    </recommendedName>
</protein>
<dbReference type="GO" id="GO:0005524">
    <property type="term" value="F:ATP binding"/>
    <property type="evidence" value="ECO:0007669"/>
    <property type="project" value="UniProtKB-KW"/>
</dbReference>
<accession>A0A928VS78</accession>
<evidence type="ECO:0000256" key="2">
    <source>
        <dbReference type="ARBA" id="ARBA00022527"/>
    </source>
</evidence>
<dbReference type="PANTHER" id="PTHR24363">
    <property type="entry name" value="SERINE/THREONINE PROTEIN KINASE"/>
    <property type="match status" value="1"/>
</dbReference>